<dbReference type="RefSeq" id="WP_145094159.1">
    <property type="nucleotide sequence ID" value="NZ_CP036348.1"/>
</dbReference>
<dbReference type="KEGG" id="rcf:Poly24_20910"/>
<dbReference type="InterPro" id="IPR015943">
    <property type="entry name" value="WD40/YVTN_repeat-like_dom_sf"/>
</dbReference>
<dbReference type="SMART" id="SM00220">
    <property type="entry name" value="S_TKc"/>
    <property type="match status" value="1"/>
</dbReference>
<dbReference type="GO" id="GO:0004674">
    <property type="term" value="F:protein serine/threonine kinase activity"/>
    <property type="evidence" value="ECO:0007669"/>
    <property type="project" value="UniProtKB-EC"/>
</dbReference>
<reference evidence="10 11" key="1">
    <citation type="submission" date="2019-02" db="EMBL/GenBank/DDBJ databases">
        <title>Deep-cultivation of Planctomycetes and their phenomic and genomic characterization uncovers novel biology.</title>
        <authorList>
            <person name="Wiegand S."/>
            <person name="Jogler M."/>
            <person name="Boedeker C."/>
            <person name="Pinto D."/>
            <person name="Vollmers J."/>
            <person name="Rivas-Marin E."/>
            <person name="Kohn T."/>
            <person name="Peeters S.H."/>
            <person name="Heuer A."/>
            <person name="Rast P."/>
            <person name="Oberbeckmann S."/>
            <person name="Bunk B."/>
            <person name="Jeske O."/>
            <person name="Meyerdierks A."/>
            <person name="Storesund J.E."/>
            <person name="Kallscheuer N."/>
            <person name="Luecker S."/>
            <person name="Lage O.M."/>
            <person name="Pohl T."/>
            <person name="Merkel B.J."/>
            <person name="Hornburger P."/>
            <person name="Mueller R.-W."/>
            <person name="Bruemmer F."/>
            <person name="Labrenz M."/>
            <person name="Spormann A.M."/>
            <person name="Op den Camp H."/>
            <person name="Overmann J."/>
            <person name="Amann R."/>
            <person name="Jetten M.S.M."/>
            <person name="Mascher T."/>
            <person name="Medema M.H."/>
            <person name="Devos D.P."/>
            <person name="Kaster A.-K."/>
            <person name="Ovreas L."/>
            <person name="Rohde M."/>
            <person name="Galperin M.Y."/>
            <person name="Jogler C."/>
        </authorList>
    </citation>
    <scope>NUCLEOTIDE SEQUENCE [LARGE SCALE GENOMIC DNA]</scope>
    <source>
        <strain evidence="10 11">Poly24</strain>
    </source>
</reference>
<proteinExistence type="predicted"/>
<feature type="repeat" description="WD" evidence="7">
    <location>
        <begin position="1065"/>
        <end position="1096"/>
    </location>
</feature>
<dbReference type="Pfam" id="PF00069">
    <property type="entry name" value="Pkinase"/>
    <property type="match status" value="1"/>
</dbReference>
<dbReference type="PROSITE" id="PS50011">
    <property type="entry name" value="PROTEIN_KINASE_DOM"/>
    <property type="match status" value="1"/>
</dbReference>
<organism evidence="10 11">
    <name type="scientific">Rosistilla carotiformis</name>
    <dbReference type="NCBI Taxonomy" id="2528017"/>
    <lineage>
        <taxon>Bacteria</taxon>
        <taxon>Pseudomonadati</taxon>
        <taxon>Planctomycetota</taxon>
        <taxon>Planctomycetia</taxon>
        <taxon>Pirellulales</taxon>
        <taxon>Pirellulaceae</taxon>
        <taxon>Rosistilla</taxon>
    </lineage>
</organism>
<feature type="binding site" evidence="8">
    <location>
        <position position="112"/>
    </location>
    <ligand>
        <name>ATP</name>
        <dbReference type="ChEBI" id="CHEBI:30616"/>
    </ligand>
</feature>
<evidence type="ECO:0000256" key="6">
    <source>
        <dbReference type="ARBA" id="ARBA00022840"/>
    </source>
</evidence>
<keyword evidence="1 7" id="KW-0853">WD repeat</keyword>
<keyword evidence="3" id="KW-0677">Repeat</keyword>
<dbReference type="PROSITE" id="PS50082">
    <property type="entry name" value="WD_REPEATS_2"/>
    <property type="match status" value="1"/>
</dbReference>
<dbReference type="InterPro" id="IPR017441">
    <property type="entry name" value="Protein_kinase_ATP_BS"/>
</dbReference>
<dbReference type="InterPro" id="IPR011009">
    <property type="entry name" value="Kinase-like_dom_sf"/>
</dbReference>
<keyword evidence="11" id="KW-1185">Reference proteome</keyword>
<dbReference type="Gene3D" id="1.10.510.10">
    <property type="entry name" value="Transferase(Phosphotransferase) domain 1"/>
    <property type="match status" value="1"/>
</dbReference>
<evidence type="ECO:0000256" key="4">
    <source>
        <dbReference type="ARBA" id="ARBA00022741"/>
    </source>
</evidence>
<dbReference type="EC" id="2.7.11.1" evidence="10"/>
<evidence type="ECO:0000259" key="9">
    <source>
        <dbReference type="PROSITE" id="PS50011"/>
    </source>
</evidence>
<keyword evidence="2 10" id="KW-0808">Transferase</keyword>
<dbReference type="CDD" id="cd14014">
    <property type="entry name" value="STKc_PknB_like"/>
    <property type="match status" value="1"/>
</dbReference>
<dbReference type="AlphaFoldDB" id="A0A518JS60"/>
<dbReference type="InterPro" id="IPR008271">
    <property type="entry name" value="Ser/Thr_kinase_AS"/>
</dbReference>
<evidence type="ECO:0000256" key="1">
    <source>
        <dbReference type="ARBA" id="ARBA00022574"/>
    </source>
</evidence>
<keyword evidence="5 10" id="KW-0418">Kinase</keyword>
<dbReference type="Pfam" id="PF00400">
    <property type="entry name" value="WD40"/>
    <property type="match status" value="1"/>
</dbReference>
<evidence type="ECO:0000256" key="7">
    <source>
        <dbReference type="PROSITE-ProRule" id="PRU00221"/>
    </source>
</evidence>
<accession>A0A518JS60</accession>
<feature type="domain" description="Protein kinase" evidence="9">
    <location>
        <begin position="83"/>
        <end position="352"/>
    </location>
</feature>
<dbReference type="SUPFAM" id="SSF56112">
    <property type="entry name" value="Protein kinase-like (PK-like)"/>
    <property type="match status" value="1"/>
</dbReference>
<dbReference type="EMBL" id="CP036348">
    <property type="protein sequence ID" value="QDV68382.1"/>
    <property type="molecule type" value="Genomic_DNA"/>
</dbReference>
<name>A0A518JS60_9BACT</name>
<dbReference type="SMART" id="SM00320">
    <property type="entry name" value="WD40"/>
    <property type="match status" value="6"/>
</dbReference>
<evidence type="ECO:0000256" key="8">
    <source>
        <dbReference type="PROSITE-ProRule" id="PRU10141"/>
    </source>
</evidence>
<dbReference type="InterPro" id="IPR000719">
    <property type="entry name" value="Prot_kinase_dom"/>
</dbReference>
<dbReference type="Gene3D" id="2.130.10.10">
    <property type="entry name" value="YVTN repeat-like/Quinoprotein amine dehydrogenase"/>
    <property type="match status" value="3"/>
</dbReference>
<evidence type="ECO:0000256" key="5">
    <source>
        <dbReference type="ARBA" id="ARBA00022777"/>
    </source>
</evidence>
<evidence type="ECO:0000256" key="2">
    <source>
        <dbReference type="ARBA" id="ARBA00022679"/>
    </source>
</evidence>
<sequence length="1140" mass="125216">MSASCDLPPEDPSLDLPSRAESFYQELLESGTFAMADSIAPSDPRLAAVVRLFERTVNASSTQTMDSSEEEIELDPPERIGRFTILGIIGAGGFGTVYKAEDDFLRRIVAMKSIRRRVEKTAVSEDDRLLEARAAARLSHPCLVPLYEVFQDEQSVYLVSEFCQGPTLERWLKEHPGPVPHEQVCDLLVRLVDAIVHVHERGLVHRDIKPGNILLDATTSSTGSTTWTPRLTDFGLVRDLLDNADLESPVRLIGTLLYMSPEQVLDNEQSHGEACDIFSIGVVMYRLLTGKLPHRGQDGLQLVKSICARRPQPPRKLVSTIPRDLDAICMQCLAKDPKLRYASATALKDDLIRWQQGRMVKARPQSFSERTWRAVKRSPFEASLLAVIAALIAASLFALAHSNRRLAAERSSLQVALTDVQLSERRAIAAERDASAHQTEAEANRTAAVKTAYLSDLRQAYSAWAKNDRAKALNIAARIEEYAKDVVPIGFDLKLLRSRALHGWHRCAAHRSTISEIVLLPNQEAAAVADIDGTIRILELSSGEVLREIAPVPGTRVFALAISPDENTLAVGRQVATDPNWLDNLNEVHFISLGEDEPPQAIVDLPTTVESLAFSHDGKWLAVGCRYEPIPIYELATGSVIETVESQRRNELIAFFPDSTRLLTLQDHQTPILASLHAQKPDVVVQTDYQIESMAISYDRRWLVLAFGHETFLRRFDLESEDLSAVDLRQSYGIAEAVAISPDGQRIVAGMRNGGIVGWDLSDPSKAGPAADEESELPFWEHSSLQILHNGEVSQVAIDNHGCIISGGEDGSVAISSLDPVPDSPQIVKGKTLHAVLAVDGRQAFIANESIGRIQRIDTTSFKVIEAVADIPNCRVLSMEISPDGEWLAFGDHHGNTYLVARDSSNLNMKHPSPPHEGNTPQVVSVGFNASGDQLFALTRGGNWLIRFDMVSTTGLDGSAYGVKVDQQEFPVANRFATLLGDNRILLFGEFVSSFNCASRETKVFDRVNTGAAGGICNDLPRKLVYIASQDSRIRSYDWDGRLIAASDRWDSQQPSVSGLEPRCIALTPDRKSLLTGGSDGSIAIWNVEDLQFVGTVRVADEQGGISDIGVSDDGRVWSYHQSDTPGCPQRGLQIMRIDG</sequence>
<dbReference type="Proteomes" id="UP000315082">
    <property type="component" value="Chromosome"/>
</dbReference>
<dbReference type="PROSITE" id="PS00107">
    <property type="entry name" value="PROTEIN_KINASE_ATP"/>
    <property type="match status" value="1"/>
</dbReference>
<dbReference type="InterPro" id="IPR019775">
    <property type="entry name" value="WD40_repeat_CS"/>
</dbReference>
<dbReference type="PROSITE" id="PS00108">
    <property type="entry name" value="PROTEIN_KINASE_ST"/>
    <property type="match status" value="1"/>
</dbReference>
<dbReference type="InterPro" id="IPR001680">
    <property type="entry name" value="WD40_rpt"/>
</dbReference>
<dbReference type="OrthoDB" id="219898at2"/>
<protein>
    <submittedName>
        <fullName evidence="10">Serine/threonine-protein kinase PrkC</fullName>
        <ecNumber evidence="10">2.7.11.1</ecNumber>
    </submittedName>
</protein>
<dbReference type="PANTHER" id="PTHR43289">
    <property type="entry name" value="MITOGEN-ACTIVATED PROTEIN KINASE KINASE KINASE 20-RELATED"/>
    <property type="match status" value="1"/>
</dbReference>
<evidence type="ECO:0000313" key="10">
    <source>
        <dbReference type="EMBL" id="QDV68382.1"/>
    </source>
</evidence>
<dbReference type="PANTHER" id="PTHR43289:SF34">
    <property type="entry name" value="SERINE_THREONINE-PROTEIN KINASE YBDM-RELATED"/>
    <property type="match status" value="1"/>
</dbReference>
<evidence type="ECO:0000256" key="3">
    <source>
        <dbReference type="ARBA" id="ARBA00022737"/>
    </source>
</evidence>
<evidence type="ECO:0000313" key="11">
    <source>
        <dbReference type="Proteomes" id="UP000315082"/>
    </source>
</evidence>
<dbReference type="PROSITE" id="PS00678">
    <property type="entry name" value="WD_REPEATS_1"/>
    <property type="match status" value="1"/>
</dbReference>
<keyword evidence="6 8" id="KW-0067">ATP-binding</keyword>
<gene>
    <name evidence="10" type="primary">prkC_9</name>
    <name evidence="10" type="ORF">Poly24_20910</name>
</gene>
<dbReference type="SUPFAM" id="SSF82171">
    <property type="entry name" value="DPP6 N-terminal domain-like"/>
    <property type="match status" value="1"/>
</dbReference>
<keyword evidence="4 8" id="KW-0547">Nucleotide-binding</keyword>
<dbReference type="GO" id="GO:0005524">
    <property type="term" value="F:ATP binding"/>
    <property type="evidence" value="ECO:0007669"/>
    <property type="project" value="UniProtKB-UniRule"/>
</dbReference>